<protein>
    <recommendedName>
        <fullName evidence="6">Pupal cuticle protein Edg-78E</fullName>
    </recommendedName>
</protein>
<keyword evidence="5" id="KW-1185">Reference proteome</keyword>
<evidence type="ECO:0000256" key="1">
    <source>
        <dbReference type="ARBA" id="ARBA00022460"/>
    </source>
</evidence>
<gene>
    <name evidence="4" type="ORF">CHIRRI_LOCUS4336</name>
</gene>
<dbReference type="PRINTS" id="PR00947">
    <property type="entry name" value="CUTICLE"/>
</dbReference>
<reference evidence="4" key="2">
    <citation type="submission" date="2022-10" db="EMBL/GenBank/DDBJ databases">
        <authorList>
            <consortium name="ENA_rothamsted_submissions"/>
            <consortium name="culmorum"/>
            <person name="King R."/>
        </authorList>
    </citation>
    <scope>NUCLEOTIDE SEQUENCE</scope>
</reference>
<dbReference type="AlphaFoldDB" id="A0A9P0NG03"/>
<feature type="chain" id="PRO_5040344113" description="Pupal cuticle protein Edg-78E" evidence="3">
    <location>
        <begin position="20"/>
        <end position="119"/>
    </location>
</feature>
<dbReference type="InterPro" id="IPR000618">
    <property type="entry name" value="Insect_cuticle"/>
</dbReference>
<keyword evidence="1 2" id="KW-0193">Cuticle</keyword>
<dbReference type="PANTHER" id="PTHR10380">
    <property type="entry name" value="CUTICLE PROTEIN"/>
    <property type="match status" value="1"/>
</dbReference>
<evidence type="ECO:0000256" key="2">
    <source>
        <dbReference type="PROSITE-ProRule" id="PRU00497"/>
    </source>
</evidence>
<dbReference type="PROSITE" id="PS51155">
    <property type="entry name" value="CHIT_BIND_RR_2"/>
    <property type="match status" value="1"/>
</dbReference>
<sequence>MKFMILIAFFVSVMQVVLSDRDAYTLEQLSNVNPDGSYSYVYKTSNGINAEESGKGAEFAKGSFSYTSNDGQQIALEYEADENGYRPRGDHLPTPPPIPDYIQRALDFIRNNPPENLSK</sequence>
<dbReference type="InterPro" id="IPR031311">
    <property type="entry name" value="CHIT_BIND_RR_consensus"/>
</dbReference>
<dbReference type="GO" id="GO:0008010">
    <property type="term" value="F:structural constituent of chitin-based larval cuticle"/>
    <property type="evidence" value="ECO:0007669"/>
    <property type="project" value="TreeGrafter"/>
</dbReference>
<evidence type="ECO:0008006" key="6">
    <source>
        <dbReference type="Google" id="ProtNLM"/>
    </source>
</evidence>
<dbReference type="Proteomes" id="UP001153620">
    <property type="component" value="Chromosome 1"/>
</dbReference>
<proteinExistence type="predicted"/>
<dbReference type="GO" id="GO:0062129">
    <property type="term" value="C:chitin-based extracellular matrix"/>
    <property type="evidence" value="ECO:0007669"/>
    <property type="project" value="TreeGrafter"/>
</dbReference>
<dbReference type="PANTHER" id="PTHR10380:SF238">
    <property type="entry name" value="CUTICULAR PROTEIN 65EA-RELATED"/>
    <property type="match status" value="1"/>
</dbReference>
<evidence type="ECO:0000313" key="5">
    <source>
        <dbReference type="Proteomes" id="UP001153620"/>
    </source>
</evidence>
<keyword evidence="3" id="KW-0732">Signal</keyword>
<evidence type="ECO:0000256" key="3">
    <source>
        <dbReference type="SAM" id="SignalP"/>
    </source>
</evidence>
<dbReference type="Pfam" id="PF00379">
    <property type="entry name" value="Chitin_bind_4"/>
    <property type="match status" value="1"/>
</dbReference>
<feature type="signal peptide" evidence="3">
    <location>
        <begin position="1"/>
        <end position="19"/>
    </location>
</feature>
<accession>A0A9P0NG03</accession>
<name>A0A9P0NG03_9DIPT</name>
<reference evidence="4" key="1">
    <citation type="submission" date="2022-01" db="EMBL/GenBank/DDBJ databases">
        <authorList>
            <person name="King R."/>
        </authorList>
    </citation>
    <scope>NUCLEOTIDE SEQUENCE</scope>
</reference>
<dbReference type="PROSITE" id="PS00233">
    <property type="entry name" value="CHIT_BIND_RR_1"/>
    <property type="match status" value="1"/>
</dbReference>
<evidence type="ECO:0000313" key="4">
    <source>
        <dbReference type="EMBL" id="CAH1716428.1"/>
    </source>
</evidence>
<organism evidence="4 5">
    <name type="scientific">Chironomus riparius</name>
    <dbReference type="NCBI Taxonomy" id="315576"/>
    <lineage>
        <taxon>Eukaryota</taxon>
        <taxon>Metazoa</taxon>
        <taxon>Ecdysozoa</taxon>
        <taxon>Arthropoda</taxon>
        <taxon>Hexapoda</taxon>
        <taxon>Insecta</taxon>
        <taxon>Pterygota</taxon>
        <taxon>Neoptera</taxon>
        <taxon>Endopterygota</taxon>
        <taxon>Diptera</taxon>
        <taxon>Nematocera</taxon>
        <taxon>Chironomoidea</taxon>
        <taxon>Chironomidae</taxon>
        <taxon>Chironominae</taxon>
        <taxon>Chironomus</taxon>
    </lineage>
</organism>
<dbReference type="EMBL" id="OU895877">
    <property type="protein sequence ID" value="CAH1716428.1"/>
    <property type="molecule type" value="Genomic_DNA"/>
</dbReference>
<dbReference type="InterPro" id="IPR050468">
    <property type="entry name" value="Cuticle_Struct_Prot"/>
</dbReference>